<organism evidence="3 4">
    <name type="scientific">Leucothrix pacifica</name>
    <dbReference type="NCBI Taxonomy" id="1247513"/>
    <lineage>
        <taxon>Bacteria</taxon>
        <taxon>Pseudomonadati</taxon>
        <taxon>Pseudomonadota</taxon>
        <taxon>Gammaproteobacteria</taxon>
        <taxon>Thiotrichales</taxon>
        <taxon>Thiotrichaceae</taxon>
        <taxon>Leucothrix</taxon>
    </lineage>
</organism>
<name>A0A317C831_9GAMM</name>
<dbReference type="Gene3D" id="3.40.50.300">
    <property type="entry name" value="P-loop containing nucleotide triphosphate hydrolases"/>
    <property type="match status" value="1"/>
</dbReference>
<gene>
    <name evidence="3" type="ORF">DKW60_22010</name>
</gene>
<dbReference type="Pfam" id="PF13173">
    <property type="entry name" value="AAA_14"/>
    <property type="match status" value="1"/>
</dbReference>
<comment type="caution">
    <text evidence="3">The sequence shown here is derived from an EMBL/GenBank/DDBJ whole genome shotgun (WGS) entry which is preliminary data.</text>
</comment>
<dbReference type="InterPro" id="IPR025420">
    <property type="entry name" value="DUF4143"/>
</dbReference>
<protein>
    <submittedName>
        <fullName evidence="3">ATPase</fullName>
    </submittedName>
</protein>
<dbReference type="PANTHER" id="PTHR33295:SF8">
    <property type="entry name" value="AAA+ ATPASE DOMAIN-CONTAINING PROTEIN"/>
    <property type="match status" value="1"/>
</dbReference>
<accession>A0A317C831</accession>
<evidence type="ECO:0000313" key="4">
    <source>
        <dbReference type="Proteomes" id="UP000245539"/>
    </source>
</evidence>
<feature type="domain" description="DUF4143" evidence="2">
    <location>
        <begin position="230"/>
        <end position="356"/>
    </location>
</feature>
<keyword evidence="4" id="KW-1185">Reference proteome</keyword>
<dbReference type="InterPro" id="IPR027417">
    <property type="entry name" value="P-loop_NTPase"/>
</dbReference>
<proteinExistence type="predicted"/>
<evidence type="ECO:0000259" key="1">
    <source>
        <dbReference type="Pfam" id="PF13173"/>
    </source>
</evidence>
<dbReference type="InterPro" id="IPR041682">
    <property type="entry name" value="AAA_14"/>
</dbReference>
<evidence type="ECO:0000259" key="2">
    <source>
        <dbReference type="Pfam" id="PF13635"/>
    </source>
</evidence>
<dbReference type="OrthoDB" id="9801684at2"/>
<dbReference type="EMBL" id="QGKM01000100">
    <property type="protein sequence ID" value="PWQ92282.1"/>
    <property type="molecule type" value="Genomic_DNA"/>
</dbReference>
<dbReference type="AlphaFoldDB" id="A0A317C831"/>
<dbReference type="RefSeq" id="WP_109839816.1">
    <property type="nucleotide sequence ID" value="NZ_QGKM01000100.1"/>
</dbReference>
<sequence>MKNILIEQNPHWTGSRQTFVQRDKLEKLIAYLPLRQIITITGIRRCGKSTLAKLAINHLIDTGVDPKNILYVNLEQPGFLEVRHDPGYLQTIYDTYLKMTDPQGKTYVIFDEIQFFENWQVFIKSQYEVSDIKFIVTGSNSSMLSNELTTILSGRSLNIHLETFSFTEYLKFKDIAFDTDIEKASNRIAIARARDEYLQWGGFYEVFTVDDPIIKKDILTSYAKNILYQDIIPRYDLRNAEAIERLFFYLLSNVTGLLNYTALANTFGLNKKTVEEYIRYFEDVFLLQRIDKFHNKPKERIKSSKKVYALDNGFLQIAPKHSEDLGKSLENAVFIKLNQECERLSYLKDTYEVDFYTGEALYQVAYHIDDEKTRKRELRSFGYFPQSEHKPCRLVTLEATQTSAVVEVVSITQLLLDDGK</sequence>
<feature type="domain" description="AAA" evidence="1">
    <location>
        <begin position="35"/>
        <end position="170"/>
    </location>
</feature>
<dbReference type="Proteomes" id="UP000245539">
    <property type="component" value="Unassembled WGS sequence"/>
</dbReference>
<evidence type="ECO:0000313" key="3">
    <source>
        <dbReference type="EMBL" id="PWQ92282.1"/>
    </source>
</evidence>
<reference evidence="3 4" key="1">
    <citation type="submission" date="2018-05" db="EMBL/GenBank/DDBJ databases">
        <title>Leucothrix arctica sp. nov., isolated from Arctic seawater.</title>
        <authorList>
            <person name="Choi A."/>
            <person name="Baek K."/>
        </authorList>
    </citation>
    <scope>NUCLEOTIDE SEQUENCE [LARGE SCALE GENOMIC DNA]</scope>
    <source>
        <strain evidence="3 4">JCM 18388</strain>
    </source>
</reference>
<dbReference type="PANTHER" id="PTHR33295">
    <property type="entry name" value="ATPASE"/>
    <property type="match status" value="1"/>
</dbReference>
<dbReference type="SUPFAM" id="SSF52540">
    <property type="entry name" value="P-loop containing nucleoside triphosphate hydrolases"/>
    <property type="match status" value="1"/>
</dbReference>
<dbReference type="Pfam" id="PF13635">
    <property type="entry name" value="DUF4143"/>
    <property type="match status" value="1"/>
</dbReference>